<gene>
    <name evidence="9" type="ORF">I0K15_14655</name>
</gene>
<dbReference type="SUPFAM" id="SSF50494">
    <property type="entry name" value="Trypsin-like serine proteases"/>
    <property type="match status" value="1"/>
</dbReference>
<dbReference type="SMART" id="SM00020">
    <property type="entry name" value="Tryp_SPc"/>
    <property type="match status" value="1"/>
</dbReference>
<sequence>MLRAIFLAMLLAVPAWAEGRRMLTEEEARDWQAVGRVNIAGEKFCTGALIAPDQVLTAAHCVFSDVSRRLYRPDRLHFVAGYRLQDYTAHRQVRRIMVHRSFDPGRELSQQMIMADIAVLELAEPIHDVRPFEREVRPRAGDDIAVVSYARDRPEAPSIQEPCETIAVDGRFIVMDCDVTFGASGSPVFTIRNGRPRISSVVSAIGTRGNSDQQVAYGAALDDGALDSVLRDMVHGDADRGMRRLGGGSISEQLGRQPAQDATFSSIGQ</sequence>
<evidence type="ECO:0000313" key="10">
    <source>
        <dbReference type="Proteomes" id="UP000594800"/>
    </source>
</evidence>
<comment type="similarity">
    <text evidence="1 6">Belongs to the peptidase S1B family.</text>
</comment>
<keyword evidence="3 6" id="KW-0732">Signal</keyword>
<organism evidence="9 10">
    <name type="scientific">Pontivivens ytuae</name>
    <dbReference type="NCBI Taxonomy" id="2789856"/>
    <lineage>
        <taxon>Bacteria</taxon>
        <taxon>Pseudomonadati</taxon>
        <taxon>Pseudomonadota</taxon>
        <taxon>Alphaproteobacteria</taxon>
        <taxon>Rhodobacterales</taxon>
        <taxon>Paracoccaceae</taxon>
        <taxon>Pontivivens</taxon>
    </lineage>
</organism>
<evidence type="ECO:0000256" key="6">
    <source>
        <dbReference type="RuleBase" id="RU004296"/>
    </source>
</evidence>
<feature type="region of interest" description="Disordered" evidence="7">
    <location>
        <begin position="248"/>
        <end position="269"/>
    </location>
</feature>
<dbReference type="AlphaFoldDB" id="A0A7S9QC53"/>
<feature type="domain" description="Peptidase S1" evidence="8">
    <location>
        <begin position="16"/>
        <end position="239"/>
    </location>
</feature>
<dbReference type="InterPro" id="IPR008256">
    <property type="entry name" value="Peptidase_S1B"/>
</dbReference>
<accession>A0A7S9QC53</accession>
<dbReference type="GO" id="GO:0006508">
    <property type="term" value="P:proteolysis"/>
    <property type="evidence" value="ECO:0007669"/>
    <property type="project" value="UniProtKB-KW"/>
</dbReference>
<evidence type="ECO:0000259" key="8">
    <source>
        <dbReference type="PROSITE" id="PS50240"/>
    </source>
</evidence>
<dbReference type="InterPro" id="IPR009003">
    <property type="entry name" value="Peptidase_S1_PA"/>
</dbReference>
<evidence type="ECO:0000313" key="9">
    <source>
        <dbReference type="EMBL" id="QPH53032.1"/>
    </source>
</evidence>
<reference evidence="9 10" key="1">
    <citation type="submission" date="2020-11" db="EMBL/GenBank/DDBJ databases">
        <title>Description of Pontivivens ytuae sp. nov. isolated from deep sea sediment of Mariana Trench.</title>
        <authorList>
            <person name="Wang Z."/>
            <person name="Sun Q.-L."/>
            <person name="Xu X.-D."/>
            <person name="Tang Y.-Z."/>
            <person name="Zhang J."/>
        </authorList>
    </citation>
    <scope>NUCLEOTIDE SEQUENCE [LARGE SCALE GENOMIC DNA]</scope>
    <source>
        <strain evidence="9 10">MT2928</strain>
    </source>
</reference>
<dbReference type="PROSITE" id="PS00134">
    <property type="entry name" value="TRYPSIN_HIS"/>
    <property type="match status" value="1"/>
</dbReference>
<evidence type="ECO:0000256" key="1">
    <source>
        <dbReference type="ARBA" id="ARBA00008764"/>
    </source>
</evidence>
<dbReference type="PRINTS" id="PR00839">
    <property type="entry name" value="V8PROTEASE"/>
</dbReference>
<evidence type="ECO:0000256" key="2">
    <source>
        <dbReference type="ARBA" id="ARBA00022670"/>
    </source>
</evidence>
<dbReference type="EC" id="3.4.21.-" evidence="6"/>
<evidence type="ECO:0000256" key="3">
    <source>
        <dbReference type="ARBA" id="ARBA00022729"/>
    </source>
</evidence>
<dbReference type="InterPro" id="IPR001254">
    <property type="entry name" value="Trypsin_dom"/>
</dbReference>
<name>A0A7S9QC53_9RHOB</name>
<dbReference type="EMBL" id="CP064942">
    <property type="protein sequence ID" value="QPH53032.1"/>
    <property type="molecule type" value="Genomic_DNA"/>
</dbReference>
<keyword evidence="4 6" id="KW-0378">Hydrolase</keyword>
<dbReference type="Pfam" id="PF00089">
    <property type="entry name" value="Trypsin"/>
    <property type="match status" value="1"/>
</dbReference>
<feature type="compositionally biased region" description="Polar residues" evidence="7">
    <location>
        <begin position="250"/>
        <end position="269"/>
    </location>
</feature>
<evidence type="ECO:0000256" key="4">
    <source>
        <dbReference type="ARBA" id="ARBA00022801"/>
    </source>
</evidence>
<keyword evidence="2 6" id="KW-0645">Protease</keyword>
<keyword evidence="10" id="KW-1185">Reference proteome</keyword>
<dbReference type="InterPro" id="IPR018114">
    <property type="entry name" value="TRYPSIN_HIS"/>
</dbReference>
<dbReference type="InterPro" id="IPR043504">
    <property type="entry name" value="Peptidase_S1_PA_chymotrypsin"/>
</dbReference>
<dbReference type="RefSeq" id="WP_196102243.1">
    <property type="nucleotide sequence ID" value="NZ_CP064942.1"/>
</dbReference>
<evidence type="ECO:0000256" key="7">
    <source>
        <dbReference type="SAM" id="MobiDB-lite"/>
    </source>
</evidence>
<protein>
    <recommendedName>
        <fullName evidence="6">Serine protease</fullName>
        <ecNumber evidence="6">3.4.21.-</ecNumber>
    </recommendedName>
</protein>
<dbReference type="InterPro" id="IPR050966">
    <property type="entry name" value="Glutamyl_endopeptidase"/>
</dbReference>
<dbReference type="PANTHER" id="PTHR15462:SF8">
    <property type="entry name" value="SERINE PROTEASE"/>
    <property type="match status" value="1"/>
</dbReference>
<keyword evidence="5 6" id="KW-0720">Serine protease</keyword>
<evidence type="ECO:0000256" key="5">
    <source>
        <dbReference type="ARBA" id="ARBA00022825"/>
    </source>
</evidence>
<proteinExistence type="inferred from homology"/>
<dbReference type="Proteomes" id="UP000594800">
    <property type="component" value="Chromosome"/>
</dbReference>
<feature type="chain" id="PRO_5033102990" description="Serine protease" evidence="6">
    <location>
        <begin position="18"/>
        <end position="269"/>
    </location>
</feature>
<dbReference type="PANTHER" id="PTHR15462">
    <property type="entry name" value="SERINE PROTEASE"/>
    <property type="match status" value="1"/>
</dbReference>
<dbReference type="KEGG" id="poz:I0K15_14655"/>
<dbReference type="PROSITE" id="PS50240">
    <property type="entry name" value="TRYPSIN_DOM"/>
    <property type="match status" value="1"/>
</dbReference>
<feature type="signal peptide" evidence="6">
    <location>
        <begin position="1"/>
        <end position="17"/>
    </location>
</feature>
<dbReference type="GO" id="GO:0004252">
    <property type="term" value="F:serine-type endopeptidase activity"/>
    <property type="evidence" value="ECO:0007669"/>
    <property type="project" value="InterPro"/>
</dbReference>
<dbReference type="Gene3D" id="2.40.10.10">
    <property type="entry name" value="Trypsin-like serine proteases"/>
    <property type="match status" value="2"/>
</dbReference>